<protein>
    <recommendedName>
        <fullName evidence="3">Protein kinase domain-containing protein</fullName>
    </recommendedName>
</protein>
<dbReference type="EMBL" id="AYRZ02000006">
    <property type="protein sequence ID" value="PHT78897.1"/>
    <property type="molecule type" value="Genomic_DNA"/>
</dbReference>
<keyword evidence="5" id="KW-1185">Reference proteome</keyword>
<accession>A0A2G2ZA60</accession>
<dbReference type="InterPro" id="IPR000719">
    <property type="entry name" value="Prot_kinase_dom"/>
</dbReference>
<reference evidence="4 5" key="1">
    <citation type="journal article" date="2014" name="Nat. Genet.">
        <title>Genome sequence of the hot pepper provides insights into the evolution of pungency in Capsicum species.</title>
        <authorList>
            <person name="Kim S."/>
            <person name="Park M."/>
            <person name="Yeom S.I."/>
            <person name="Kim Y.M."/>
            <person name="Lee J.M."/>
            <person name="Lee H.A."/>
            <person name="Seo E."/>
            <person name="Choi J."/>
            <person name="Cheong K."/>
            <person name="Kim K.T."/>
            <person name="Jung K."/>
            <person name="Lee G.W."/>
            <person name="Oh S.K."/>
            <person name="Bae C."/>
            <person name="Kim S.B."/>
            <person name="Lee H.Y."/>
            <person name="Kim S.Y."/>
            <person name="Kim M.S."/>
            <person name="Kang B.C."/>
            <person name="Jo Y.D."/>
            <person name="Yang H.B."/>
            <person name="Jeong H.J."/>
            <person name="Kang W.H."/>
            <person name="Kwon J.K."/>
            <person name="Shin C."/>
            <person name="Lim J.Y."/>
            <person name="Park J.H."/>
            <person name="Huh J.H."/>
            <person name="Kim J.S."/>
            <person name="Kim B.D."/>
            <person name="Cohen O."/>
            <person name="Paran I."/>
            <person name="Suh M.C."/>
            <person name="Lee S.B."/>
            <person name="Kim Y.K."/>
            <person name="Shin Y."/>
            <person name="Noh S.J."/>
            <person name="Park J."/>
            <person name="Seo Y.S."/>
            <person name="Kwon S.Y."/>
            <person name="Kim H.A."/>
            <person name="Park J.M."/>
            <person name="Kim H.J."/>
            <person name="Choi S.B."/>
            <person name="Bosland P.W."/>
            <person name="Reeves G."/>
            <person name="Jo S.H."/>
            <person name="Lee B.W."/>
            <person name="Cho H.T."/>
            <person name="Choi H.S."/>
            <person name="Lee M.S."/>
            <person name="Yu Y."/>
            <person name="Do Choi Y."/>
            <person name="Park B.S."/>
            <person name="van Deynze A."/>
            <person name="Ashrafi H."/>
            <person name="Hill T."/>
            <person name="Kim W.T."/>
            <person name="Pai H.S."/>
            <person name="Ahn H.K."/>
            <person name="Yeam I."/>
            <person name="Giovannoni J.J."/>
            <person name="Rose J.K."/>
            <person name="Sorensen I."/>
            <person name="Lee S.J."/>
            <person name="Kim R.W."/>
            <person name="Choi I.Y."/>
            <person name="Choi B.S."/>
            <person name="Lim J.S."/>
            <person name="Lee Y.H."/>
            <person name="Choi D."/>
        </authorList>
    </citation>
    <scope>NUCLEOTIDE SEQUENCE [LARGE SCALE GENOMIC DNA]</scope>
    <source>
        <strain evidence="5">cv. CM334</strain>
    </source>
</reference>
<keyword evidence="2" id="KW-0067">ATP-binding</keyword>
<evidence type="ECO:0000313" key="4">
    <source>
        <dbReference type="EMBL" id="PHT78897.1"/>
    </source>
</evidence>
<dbReference type="PROSITE" id="PS50011">
    <property type="entry name" value="PROTEIN_KINASE_DOM"/>
    <property type="match status" value="1"/>
</dbReference>
<evidence type="ECO:0000313" key="5">
    <source>
        <dbReference type="Proteomes" id="UP000222542"/>
    </source>
</evidence>
<evidence type="ECO:0000256" key="1">
    <source>
        <dbReference type="ARBA" id="ARBA00022741"/>
    </source>
</evidence>
<evidence type="ECO:0000259" key="3">
    <source>
        <dbReference type="PROSITE" id="PS50011"/>
    </source>
</evidence>
<dbReference type="Gene3D" id="1.10.510.10">
    <property type="entry name" value="Transferase(Phosphotransferase) domain 1"/>
    <property type="match status" value="1"/>
</dbReference>
<dbReference type="GO" id="GO:0007166">
    <property type="term" value="P:cell surface receptor signaling pathway"/>
    <property type="evidence" value="ECO:0000318"/>
    <property type="project" value="GO_Central"/>
</dbReference>
<dbReference type="PANTHER" id="PTHR27005">
    <property type="entry name" value="WALL-ASSOCIATED RECEPTOR KINASE-LIKE 21"/>
    <property type="match status" value="1"/>
</dbReference>
<dbReference type="SUPFAM" id="SSF56112">
    <property type="entry name" value="Protein kinase-like (PK-like)"/>
    <property type="match status" value="1"/>
</dbReference>
<dbReference type="InterPro" id="IPR045274">
    <property type="entry name" value="WAK-like"/>
</dbReference>
<dbReference type="GO" id="GO:0005524">
    <property type="term" value="F:ATP binding"/>
    <property type="evidence" value="ECO:0007669"/>
    <property type="project" value="UniProtKB-KW"/>
</dbReference>
<dbReference type="GO" id="GO:0005886">
    <property type="term" value="C:plasma membrane"/>
    <property type="evidence" value="ECO:0000318"/>
    <property type="project" value="GO_Central"/>
</dbReference>
<comment type="caution">
    <text evidence="4">The sequence shown here is derived from an EMBL/GenBank/DDBJ whole genome shotgun (WGS) entry which is preliminary data.</text>
</comment>
<dbReference type="Gramene" id="PHT78897">
    <property type="protein sequence ID" value="PHT78897"/>
    <property type="gene ID" value="T459_16949"/>
</dbReference>
<reference evidence="4 5" key="2">
    <citation type="journal article" date="2017" name="Genome Biol.">
        <title>New reference genome sequences of hot pepper reveal the massive evolution of plant disease-resistance genes by retroduplication.</title>
        <authorList>
            <person name="Kim S."/>
            <person name="Park J."/>
            <person name="Yeom S.I."/>
            <person name="Kim Y.M."/>
            <person name="Seo E."/>
            <person name="Kim K.T."/>
            <person name="Kim M.S."/>
            <person name="Lee J.M."/>
            <person name="Cheong K."/>
            <person name="Shin H.S."/>
            <person name="Kim S.B."/>
            <person name="Han K."/>
            <person name="Lee J."/>
            <person name="Park M."/>
            <person name="Lee H.A."/>
            <person name="Lee H.Y."/>
            <person name="Lee Y."/>
            <person name="Oh S."/>
            <person name="Lee J.H."/>
            <person name="Choi E."/>
            <person name="Choi E."/>
            <person name="Lee S.E."/>
            <person name="Jeon J."/>
            <person name="Kim H."/>
            <person name="Choi G."/>
            <person name="Song H."/>
            <person name="Lee J."/>
            <person name="Lee S.C."/>
            <person name="Kwon J.K."/>
            <person name="Lee H.Y."/>
            <person name="Koo N."/>
            <person name="Hong Y."/>
            <person name="Kim R.W."/>
            <person name="Kang W.H."/>
            <person name="Huh J.H."/>
            <person name="Kang B.C."/>
            <person name="Yang T.J."/>
            <person name="Lee Y.H."/>
            <person name="Bennetzen J.L."/>
            <person name="Choi D."/>
        </authorList>
    </citation>
    <scope>NUCLEOTIDE SEQUENCE [LARGE SCALE GENOMIC DNA]</scope>
    <source>
        <strain evidence="5">cv. CM334</strain>
    </source>
</reference>
<name>A0A2G2ZA60_CAPAN</name>
<organism evidence="4 5">
    <name type="scientific">Capsicum annuum</name>
    <name type="common">Capsicum pepper</name>
    <dbReference type="NCBI Taxonomy" id="4072"/>
    <lineage>
        <taxon>Eukaryota</taxon>
        <taxon>Viridiplantae</taxon>
        <taxon>Streptophyta</taxon>
        <taxon>Embryophyta</taxon>
        <taxon>Tracheophyta</taxon>
        <taxon>Spermatophyta</taxon>
        <taxon>Magnoliopsida</taxon>
        <taxon>eudicotyledons</taxon>
        <taxon>Gunneridae</taxon>
        <taxon>Pentapetalae</taxon>
        <taxon>asterids</taxon>
        <taxon>lamiids</taxon>
        <taxon>Solanales</taxon>
        <taxon>Solanaceae</taxon>
        <taxon>Solanoideae</taxon>
        <taxon>Capsiceae</taxon>
        <taxon>Capsicum</taxon>
    </lineage>
</organism>
<dbReference type="PANTHER" id="PTHR27005:SF311">
    <property type="entry name" value="NON-FUNCTIONAL PSEUDOKINASE ZED1-LIKE"/>
    <property type="match status" value="1"/>
</dbReference>
<sequence>MSHMKNVLRPIGYCLKFEKLVMVYECIDAINLDKLLFNKGNTNDYAKKTLSWRKRLQINNEVASTIVYLHTKFSTPIIHRDIKPSEVIIDQNNNVAKIVDFLSSISLSPRKLEVEDDILLGICGLDSTIPDDMIDFESLPPNLVDHYTKEGNKMDIVDSVSIIEERGIEMRQQLENYLDLVGKPIHLDMATMNKTRPNCARVKVHVELMAELPKYVEMKIVILIINRVYWDIIGGFMGRLVMDFFADISKFLDVEKWNYEVMQDTVPGHILRHVKDNIDFVCFEDTMDKYWWTLTSSRNFTTKSAWEILRQRVDIDEDLKWHRSLVNLSDGSQSYSSDVNQVGQFIRLNPPTFMSCKVEEDPQGLIDDIEKIFKVMHVTDVEGVEFAAYQFKDVSY</sequence>
<dbReference type="Pfam" id="PF00069">
    <property type="entry name" value="Pkinase"/>
    <property type="match status" value="1"/>
</dbReference>
<feature type="domain" description="Protein kinase" evidence="3">
    <location>
        <begin position="1"/>
        <end position="325"/>
    </location>
</feature>
<proteinExistence type="predicted"/>
<dbReference type="AlphaFoldDB" id="A0A2G2ZA60"/>
<dbReference type="Proteomes" id="UP000222542">
    <property type="component" value="Unassembled WGS sequence"/>
</dbReference>
<evidence type="ECO:0000256" key="2">
    <source>
        <dbReference type="ARBA" id="ARBA00022840"/>
    </source>
</evidence>
<keyword evidence="1" id="KW-0547">Nucleotide-binding</keyword>
<dbReference type="GO" id="GO:0004672">
    <property type="term" value="F:protein kinase activity"/>
    <property type="evidence" value="ECO:0007669"/>
    <property type="project" value="InterPro"/>
</dbReference>
<dbReference type="InterPro" id="IPR011009">
    <property type="entry name" value="Kinase-like_dom_sf"/>
</dbReference>
<gene>
    <name evidence="4" type="ORF">T459_16949</name>
</gene>